<organism evidence="2 3">
    <name type="scientific">Flavobacterium keumense</name>
    <dbReference type="NCBI Taxonomy" id="1306518"/>
    <lineage>
        <taxon>Bacteria</taxon>
        <taxon>Pseudomonadati</taxon>
        <taxon>Bacteroidota</taxon>
        <taxon>Flavobacteriia</taxon>
        <taxon>Flavobacteriales</taxon>
        <taxon>Flavobacteriaceae</taxon>
        <taxon>Flavobacterium</taxon>
    </lineage>
</organism>
<evidence type="ECO:0000256" key="1">
    <source>
        <dbReference type="SAM" id="SignalP"/>
    </source>
</evidence>
<name>A0ABY8N6I9_9FLAO</name>
<proteinExistence type="predicted"/>
<reference evidence="2 3" key="1">
    <citation type="submission" date="2023-06" db="EMBL/GenBank/DDBJ databases">
        <title>Complete Genome Sequence of Flavobacterium keumense K3R-10.</title>
        <authorList>
            <person name="Jeong H."/>
            <person name="Jhang S.Y."/>
            <person name="Kim J.N."/>
        </authorList>
    </citation>
    <scope>NUCLEOTIDE SEQUENCE [LARGE SCALE GENOMIC DNA]</scope>
    <source>
        <strain evidence="2 3">K3R-10</strain>
    </source>
</reference>
<dbReference type="RefSeq" id="WP_264534235.1">
    <property type="nucleotide sequence ID" value="NZ_CP092332.1"/>
</dbReference>
<accession>A0ABY8N6I9</accession>
<gene>
    <name evidence="2" type="ORF">MG292_02675</name>
</gene>
<evidence type="ECO:0000313" key="2">
    <source>
        <dbReference type="EMBL" id="WGK95152.1"/>
    </source>
</evidence>
<keyword evidence="1" id="KW-0732">Signal</keyword>
<feature type="signal peptide" evidence="1">
    <location>
        <begin position="1"/>
        <end position="19"/>
    </location>
</feature>
<keyword evidence="3" id="KW-1185">Reference proteome</keyword>
<evidence type="ECO:0000313" key="3">
    <source>
        <dbReference type="Proteomes" id="UP001232117"/>
    </source>
</evidence>
<protein>
    <submittedName>
        <fullName evidence="2">Uncharacterized protein</fullName>
    </submittedName>
</protein>
<dbReference type="EMBL" id="CP092332">
    <property type="protein sequence ID" value="WGK95152.1"/>
    <property type="molecule type" value="Genomic_DNA"/>
</dbReference>
<sequence>MKNKLFLMLFCLATLTSNCQSKSTDFKCKELFRKYKEKNSASEVDSARYYINSAMKCAPENTNFINNSIQFYIKVADYKAAISQVEKLKGSDGDKSLSFMISVLKLKDGSISAKNDLRKLYEEYKNDKQLSSTNVIYKITLDNYFNNKEFALAQIKKYQKIYNSEYDVQNLEAIKNLIVTLNKEKVLFSLFNIKN</sequence>
<dbReference type="Proteomes" id="UP001232117">
    <property type="component" value="Chromosome"/>
</dbReference>
<feature type="chain" id="PRO_5046094600" evidence="1">
    <location>
        <begin position="20"/>
        <end position="195"/>
    </location>
</feature>